<dbReference type="PANTHER" id="PTHR33446">
    <property type="entry name" value="PROTEIN TONB-RELATED"/>
    <property type="match status" value="1"/>
</dbReference>
<dbReference type="EMBL" id="LANI01000017">
    <property type="protein sequence ID" value="KKJ76682.1"/>
    <property type="molecule type" value="Genomic_DNA"/>
</dbReference>
<feature type="transmembrane region" description="Helical" evidence="11">
    <location>
        <begin position="15"/>
        <end position="34"/>
    </location>
</feature>
<evidence type="ECO:0000256" key="3">
    <source>
        <dbReference type="ARBA" id="ARBA00022448"/>
    </source>
</evidence>
<dbReference type="InterPro" id="IPR006260">
    <property type="entry name" value="TonB/TolA_C"/>
</dbReference>
<keyword evidence="7" id="KW-0653">Protein transport</keyword>
<dbReference type="AlphaFoldDB" id="A0A0M2R4B3"/>
<dbReference type="GO" id="GO:0015031">
    <property type="term" value="P:protein transport"/>
    <property type="evidence" value="ECO:0007669"/>
    <property type="project" value="UniProtKB-KW"/>
</dbReference>
<feature type="domain" description="TonB C-terminal" evidence="12">
    <location>
        <begin position="303"/>
        <end position="395"/>
    </location>
</feature>
<dbReference type="GO" id="GO:0055085">
    <property type="term" value="P:transmembrane transport"/>
    <property type="evidence" value="ECO:0007669"/>
    <property type="project" value="InterPro"/>
</dbReference>
<dbReference type="STRING" id="1549748.WH95_11075"/>
<gene>
    <name evidence="13" type="ORF">WH95_11075</name>
</gene>
<evidence type="ECO:0000313" key="13">
    <source>
        <dbReference type="EMBL" id="KKJ76682.1"/>
    </source>
</evidence>
<dbReference type="InterPro" id="IPR051045">
    <property type="entry name" value="TonB-dependent_transducer"/>
</dbReference>
<evidence type="ECO:0000256" key="10">
    <source>
        <dbReference type="SAM" id="MobiDB-lite"/>
    </source>
</evidence>
<keyword evidence="14" id="KW-1185">Reference proteome</keyword>
<dbReference type="Gene3D" id="3.30.1150.10">
    <property type="match status" value="1"/>
</dbReference>
<evidence type="ECO:0000256" key="5">
    <source>
        <dbReference type="ARBA" id="ARBA00022519"/>
    </source>
</evidence>
<feature type="compositionally biased region" description="Low complexity" evidence="10">
    <location>
        <begin position="76"/>
        <end position="92"/>
    </location>
</feature>
<evidence type="ECO:0000256" key="1">
    <source>
        <dbReference type="ARBA" id="ARBA00004383"/>
    </source>
</evidence>
<feature type="region of interest" description="Disordered" evidence="10">
    <location>
        <begin position="134"/>
        <end position="301"/>
    </location>
</feature>
<keyword evidence="4" id="KW-1003">Cell membrane</keyword>
<evidence type="ECO:0000256" key="4">
    <source>
        <dbReference type="ARBA" id="ARBA00022475"/>
    </source>
</evidence>
<dbReference type="Proteomes" id="UP000034491">
    <property type="component" value="Unassembled WGS sequence"/>
</dbReference>
<organism evidence="13 14">
    <name type="scientific">Kiloniella litopenaei</name>
    <dbReference type="NCBI Taxonomy" id="1549748"/>
    <lineage>
        <taxon>Bacteria</taxon>
        <taxon>Pseudomonadati</taxon>
        <taxon>Pseudomonadota</taxon>
        <taxon>Alphaproteobacteria</taxon>
        <taxon>Rhodospirillales</taxon>
        <taxon>Kiloniellaceae</taxon>
        <taxon>Kiloniella</taxon>
    </lineage>
</organism>
<dbReference type="GO" id="GO:0031992">
    <property type="term" value="F:energy transducer activity"/>
    <property type="evidence" value="ECO:0007669"/>
    <property type="project" value="TreeGrafter"/>
</dbReference>
<dbReference type="PROSITE" id="PS52015">
    <property type="entry name" value="TONB_CTD"/>
    <property type="match status" value="1"/>
</dbReference>
<dbReference type="InterPro" id="IPR037682">
    <property type="entry name" value="TonB_C"/>
</dbReference>
<dbReference type="SUPFAM" id="SSF74653">
    <property type="entry name" value="TolA/TonB C-terminal domain"/>
    <property type="match status" value="1"/>
</dbReference>
<proteinExistence type="inferred from homology"/>
<comment type="subcellular location">
    <subcellularLocation>
        <location evidence="1">Cell inner membrane</location>
        <topology evidence="1">Single-pass membrane protein</topology>
        <orientation evidence="1">Periplasmic side</orientation>
    </subcellularLocation>
</comment>
<keyword evidence="5" id="KW-0997">Cell inner membrane</keyword>
<keyword evidence="6 11" id="KW-0812">Transmembrane</keyword>
<dbReference type="PANTHER" id="PTHR33446:SF2">
    <property type="entry name" value="PROTEIN TONB"/>
    <property type="match status" value="1"/>
</dbReference>
<evidence type="ECO:0000256" key="7">
    <source>
        <dbReference type="ARBA" id="ARBA00022927"/>
    </source>
</evidence>
<keyword evidence="9 11" id="KW-0472">Membrane</keyword>
<name>A0A0M2R4B3_9PROT</name>
<evidence type="ECO:0000256" key="9">
    <source>
        <dbReference type="ARBA" id="ARBA00023136"/>
    </source>
</evidence>
<protein>
    <recommendedName>
        <fullName evidence="12">TonB C-terminal domain-containing protein</fullName>
    </recommendedName>
</protein>
<evidence type="ECO:0000313" key="14">
    <source>
        <dbReference type="Proteomes" id="UP000034491"/>
    </source>
</evidence>
<feature type="compositionally biased region" description="Low complexity" evidence="10">
    <location>
        <begin position="277"/>
        <end position="288"/>
    </location>
</feature>
<evidence type="ECO:0000259" key="12">
    <source>
        <dbReference type="PROSITE" id="PS52015"/>
    </source>
</evidence>
<reference evidence="13 14" key="1">
    <citation type="submission" date="2015-03" db="EMBL/GenBank/DDBJ databases">
        <title>Genome sequence of Kiloniella sp. P1-1, isolated from the gut microflora of Pacific white shrimp, Penaeus vannamei.</title>
        <authorList>
            <person name="Shao Z."/>
            <person name="Wang L."/>
            <person name="Li X."/>
        </authorList>
    </citation>
    <scope>NUCLEOTIDE SEQUENCE [LARGE SCALE GENOMIC DNA]</scope>
    <source>
        <strain evidence="13 14">P1-1</strain>
    </source>
</reference>
<comment type="similarity">
    <text evidence="2">Belongs to the TonB family.</text>
</comment>
<evidence type="ECO:0000256" key="11">
    <source>
        <dbReference type="SAM" id="Phobius"/>
    </source>
</evidence>
<feature type="compositionally biased region" description="Polar residues" evidence="10">
    <location>
        <begin position="261"/>
        <end position="276"/>
    </location>
</feature>
<feature type="region of interest" description="Disordered" evidence="10">
    <location>
        <begin position="73"/>
        <end position="106"/>
    </location>
</feature>
<dbReference type="Pfam" id="PF03544">
    <property type="entry name" value="TonB_C"/>
    <property type="match status" value="1"/>
</dbReference>
<dbReference type="NCBIfam" id="TIGR01352">
    <property type="entry name" value="tonB_Cterm"/>
    <property type="match status" value="1"/>
</dbReference>
<evidence type="ECO:0000256" key="2">
    <source>
        <dbReference type="ARBA" id="ARBA00006555"/>
    </source>
</evidence>
<keyword evidence="8 11" id="KW-1133">Transmembrane helix</keyword>
<sequence>MTVELTIRNGLFEKLLTTVGLFLLCGLIVTGLILNHTQHAGFEDGNAGGSIVVSLSSAPGAEAAAFGETISEDAPEATSQQEAQTTPETTQPVEKQVLDPSSSDLLPETEIVEQEYTPEPQTDTIVPLPEETLPIESKQQSEPEKVEEIPEEPKEVESNTVPEPQTLPEQIPEATDVAKTALDPAPKTEANPLVAKVQKPKPKPEPPVYKAAEAAPPPKQKPTPVLKKVEKKTVTEKSAIPQPIEQADTGNHQEIVEATNAGITNDNQRSSGQKGVNSTKSSNTGSSSQENRNSGAGQKATGDYWKAVQIRLARNKRYPRKAKRRQMQGVTFIELTLLASGKVESYQVLESSGFALLDQAAIKMIEKSAPFPKFPSSITKERMTRRIPVVFNLKD</sequence>
<accession>A0A0M2R4B3</accession>
<evidence type="ECO:0000256" key="8">
    <source>
        <dbReference type="ARBA" id="ARBA00022989"/>
    </source>
</evidence>
<comment type="caution">
    <text evidence="13">The sequence shown here is derived from an EMBL/GenBank/DDBJ whole genome shotgun (WGS) entry which is preliminary data.</text>
</comment>
<evidence type="ECO:0000256" key="6">
    <source>
        <dbReference type="ARBA" id="ARBA00022692"/>
    </source>
</evidence>
<feature type="compositionally biased region" description="Basic and acidic residues" evidence="10">
    <location>
        <begin position="139"/>
        <end position="157"/>
    </location>
</feature>
<keyword evidence="3" id="KW-0813">Transport</keyword>
<dbReference type="GO" id="GO:0098797">
    <property type="term" value="C:plasma membrane protein complex"/>
    <property type="evidence" value="ECO:0007669"/>
    <property type="project" value="TreeGrafter"/>
</dbReference>